<evidence type="ECO:0000313" key="4">
    <source>
        <dbReference type="Proteomes" id="UP001519289"/>
    </source>
</evidence>
<dbReference type="Pfam" id="PF00378">
    <property type="entry name" value="ECH_1"/>
    <property type="match status" value="1"/>
</dbReference>
<dbReference type="InterPro" id="IPR029045">
    <property type="entry name" value="ClpP/crotonase-like_dom_sf"/>
</dbReference>
<dbReference type="EC" id="5.3.3.18" evidence="3"/>
<protein>
    <submittedName>
        <fullName evidence="3">2-(1,2-epoxy-1,2-dihydrophenyl)acetyl-CoA isomerase</fullName>
        <ecNumber evidence="3">5.3.3.18</ecNumber>
    </submittedName>
</protein>
<dbReference type="EMBL" id="JAGGLG010000018">
    <property type="protein sequence ID" value="MBP2018809.1"/>
    <property type="molecule type" value="Genomic_DNA"/>
</dbReference>
<comment type="caution">
    <text evidence="3">The sequence shown here is derived from an EMBL/GenBank/DDBJ whole genome shotgun (WGS) entry which is preliminary data.</text>
</comment>
<name>A0ABS4JTD6_9FIRM</name>
<dbReference type="Gene3D" id="3.90.226.10">
    <property type="entry name" value="2-enoyl-CoA Hydratase, Chain A, domain 1"/>
    <property type="match status" value="1"/>
</dbReference>
<evidence type="ECO:0000256" key="2">
    <source>
        <dbReference type="RuleBase" id="RU003707"/>
    </source>
</evidence>
<dbReference type="CDD" id="cd06558">
    <property type="entry name" value="crotonase-like"/>
    <property type="match status" value="1"/>
</dbReference>
<dbReference type="GO" id="GO:0016853">
    <property type="term" value="F:isomerase activity"/>
    <property type="evidence" value="ECO:0007669"/>
    <property type="project" value="UniProtKB-KW"/>
</dbReference>
<dbReference type="InterPro" id="IPR014748">
    <property type="entry name" value="Enoyl-CoA_hydra_C"/>
</dbReference>
<dbReference type="PROSITE" id="PS00166">
    <property type="entry name" value="ENOYL_COA_HYDRATASE"/>
    <property type="match status" value="1"/>
</dbReference>
<sequence>MSYKALEFAVSGPIATVAFNQEHVLNALTPELVADLSRVLPEIRQNPEIRAVIITGRGRAFCAGGSLQSIGEGFGPAEGHRYMSEGTRWVHELATLPKPVVAAVNGIAVGAGLSIALACDVVIASEKATFGAVFGKVGLVPDVAMTYFLPRVVGLQRAKELVFSARIFPAAEALALGIALKVVPEEALMDEARAMAQAFAQGPTFAMGLAKGLLNRSHNAALEEALEREAAAQALLFQTADHAEGVRAFHERRPPEFRGS</sequence>
<dbReference type="RefSeq" id="WP_209466935.1">
    <property type="nucleotide sequence ID" value="NZ_JAGGLG010000018.1"/>
</dbReference>
<keyword evidence="4" id="KW-1185">Reference proteome</keyword>
<dbReference type="InterPro" id="IPR018376">
    <property type="entry name" value="Enoyl-CoA_hyd/isom_CS"/>
</dbReference>
<dbReference type="InterPro" id="IPR001753">
    <property type="entry name" value="Enoyl-CoA_hydra/iso"/>
</dbReference>
<organism evidence="3 4">
    <name type="scientific">Symbiobacterium terraclitae</name>
    <dbReference type="NCBI Taxonomy" id="557451"/>
    <lineage>
        <taxon>Bacteria</taxon>
        <taxon>Bacillati</taxon>
        <taxon>Bacillota</taxon>
        <taxon>Clostridia</taxon>
        <taxon>Eubacteriales</taxon>
        <taxon>Symbiobacteriaceae</taxon>
        <taxon>Symbiobacterium</taxon>
    </lineage>
</organism>
<proteinExistence type="inferred from homology"/>
<dbReference type="PANTHER" id="PTHR43459">
    <property type="entry name" value="ENOYL-COA HYDRATASE"/>
    <property type="match status" value="1"/>
</dbReference>
<keyword evidence="3" id="KW-0413">Isomerase</keyword>
<gene>
    <name evidence="3" type="ORF">J2Z79_002224</name>
</gene>
<evidence type="ECO:0000256" key="1">
    <source>
        <dbReference type="ARBA" id="ARBA00005254"/>
    </source>
</evidence>
<dbReference type="PANTHER" id="PTHR43459:SF1">
    <property type="entry name" value="EG:BACN32G11.4 PROTEIN"/>
    <property type="match status" value="1"/>
</dbReference>
<dbReference type="Gene3D" id="1.10.12.10">
    <property type="entry name" value="Lyase 2-enoyl-coa Hydratase, Chain A, domain 2"/>
    <property type="match status" value="1"/>
</dbReference>
<accession>A0ABS4JTD6</accession>
<dbReference type="Proteomes" id="UP001519289">
    <property type="component" value="Unassembled WGS sequence"/>
</dbReference>
<comment type="similarity">
    <text evidence="1 2">Belongs to the enoyl-CoA hydratase/isomerase family.</text>
</comment>
<reference evidence="3 4" key="1">
    <citation type="submission" date="2021-03" db="EMBL/GenBank/DDBJ databases">
        <title>Genomic Encyclopedia of Type Strains, Phase IV (KMG-IV): sequencing the most valuable type-strain genomes for metagenomic binning, comparative biology and taxonomic classification.</title>
        <authorList>
            <person name="Goeker M."/>
        </authorList>
    </citation>
    <scope>NUCLEOTIDE SEQUENCE [LARGE SCALE GENOMIC DNA]</scope>
    <source>
        <strain evidence="3 4">DSM 27138</strain>
    </source>
</reference>
<dbReference type="SUPFAM" id="SSF52096">
    <property type="entry name" value="ClpP/crotonase"/>
    <property type="match status" value="1"/>
</dbReference>
<evidence type="ECO:0000313" key="3">
    <source>
        <dbReference type="EMBL" id="MBP2018809.1"/>
    </source>
</evidence>